<evidence type="ECO:0000259" key="7">
    <source>
        <dbReference type="PROSITE" id="PS51665"/>
    </source>
</evidence>
<evidence type="ECO:0000256" key="2">
    <source>
        <dbReference type="ARBA" id="ARBA00004245"/>
    </source>
</evidence>
<dbReference type="InterPro" id="IPR052102">
    <property type="entry name" value="Enkurin_domain-protein"/>
</dbReference>
<dbReference type="GO" id="GO:0005929">
    <property type="term" value="C:cilium"/>
    <property type="evidence" value="ECO:0007669"/>
    <property type="project" value="UniProtKB-SubCell"/>
</dbReference>
<evidence type="ECO:0000256" key="5">
    <source>
        <dbReference type="ARBA" id="ARBA00023273"/>
    </source>
</evidence>
<feature type="domain" description="Enkurin" evidence="7">
    <location>
        <begin position="285"/>
        <end position="423"/>
    </location>
</feature>
<evidence type="ECO:0000313" key="8">
    <source>
        <dbReference type="EMBL" id="CAD7403100.1"/>
    </source>
</evidence>
<dbReference type="PANTHER" id="PTHR21490">
    <property type="entry name" value="ENKURIN-RELATED"/>
    <property type="match status" value="1"/>
</dbReference>
<keyword evidence="5" id="KW-0966">Cell projection</keyword>
<feature type="region of interest" description="Disordered" evidence="6">
    <location>
        <begin position="63"/>
        <end position="121"/>
    </location>
</feature>
<dbReference type="Pfam" id="PF13864">
    <property type="entry name" value="Enkurin"/>
    <property type="match status" value="2"/>
</dbReference>
<gene>
    <name evidence="8" type="ORF">TPSB3V08_LOCUS3892</name>
</gene>
<accession>A0A7R9CW08</accession>
<dbReference type="InterPro" id="IPR027012">
    <property type="entry name" value="Enkurin_dom"/>
</dbReference>
<evidence type="ECO:0000256" key="1">
    <source>
        <dbReference type="ARBA" id="ARBA00004138"/>
    </source>
</evidence>
<evidence type="ECO:0000256" key="3">
    <source>
        <dbReference type="ARBA" id="ARBA00022490"/>
    </source>
</evidence>
<dbReference type="AlphaFoldDB" id="A0A7R9CW08"/>
<reference evidence="8" key="1">
    <citation type="submission" date="2020-11" db="EMBL/GenBank/DDBJ databases">
        <authorList>
            <person name="Tran Van P."/>
        </authorList>
    </citation>
    <scope>NUCLEOTIDE SEQUENCE</scope>
</reference>
<feature type="region of interest" description="Disordered" evidence="6">
    <location>
        <begin position="153"/>
        <end position="175"/>
    </location>
</feature>
<keyword evidence="3" id="KW-0963">Cytoplasm</keyword>
<feature type="compositionally biased region" description="Basic and acidic residues" evidence="6">
    <location>
        <begin position="96"/>
        <end position="113"/>
    </location>
</feature>
<organism evidence="8">
    <name type="scientific">Timema poppense</name>
    <name type="common">Walking stick</name>
    <dbReference type="NCBI Taxonomy" id="170557"/>
    <lineage>
        <taxon>Eukaryota</taxon>
        <taxon>Metazoa</taxon>
        <taxon>Ecdysozoa</taxon>
        <taxon>Arthropoda</taxon>
        <taxon>Hexapoda</taxon>
        <taxon>Insecta</taxon>
        <taxon>Pterygota</taxon>
        <taxon>Neoptera</taxon>
        <taxon>Polyneoptera</taxon>
        <taxon>Phasmatodea</taxon>
        <taxon>Timematodea</taxon>
        <taxon>Timematoidea</taxon>
        <taxon>Timematidae</taxon>
        <taxon>Timema</taxon>
    </lineage>
</organism>
<comment type="subcellular location">
    <subcellularLocation>
        <location evidence="1">Cell projection</location>
        <location evidence="1">Cilium</location>
    </subcellularLocation>
    <subcellularLocation>
        <location evidence="2">Cytoplasm</location>
        <location evidence="2">Cytoskeleton</location>
    </subcellularLocation>
</comment>
<dbReference type="PROSITE" id="PS51665">
    <property type="entry name" value="ENKURIN"/>
    <property type="match status" value="1"/>
</dbReference>
<name>A0A7R9CW08_TIMPO</name>
<dbReference type="GO" id="GO:0005881">
    <property type="term" value="C:cytoplasmic microtubule"/>
    <property type="evidence" value="ECO:0007669"/>
    <property type="project" value="TreeGrafter"/>
</dbReference>
<protein>
    <recommendedName>
        <fullName evidence="7">Enkurin domain-containing protein</fullName>
    </recommendedName>
</protein>
<keyword evidence="4" id="KW-0206">Cytoskeleton</keyword>
<evidence type="ECO:0000256" key="6">
    <source>
        <dbReference type="SAM" id="MobiDB-lite"/>
    </source>
</evidence>
<dbReference type="PANTHER" id="PTHR21490:SF2">
    <property type="entry name" value="ENKURIN DOMAIN-CONTAINING PROTEIN 1"/>
    <property type="match status" value="1"/>
</dbReference>
<evidence type="ECO:0000256" key="4">
    <source>
        <dbReference type="ARBA" id="ARBA00023212"/>
    </source>
</evidence>
<feature type="compositionally biased region" description="Polar residues" evidence="6">
    <location>
        <begin position="153"/>
        <end position="163"/>
    </location>
</feature>
<feature type="compositionally biased region" description="Polar residues" evidence="6">
    <location>
        <begin position="77"/>
        <end position="95"/>
    </location>
</feature>
<sequence>MSSIKDLIYKPEPTHRKNFIQENVRQIRRMQRYWNMKDKDGQGRAVSCKESLLRKVEPRAISSNTSDGFKVPVKASRPTSIAHSCGSLRSSASTKSGDRPKGDRESRDRHKSGEVSGSSADDERLIVAGDVAKLVRRQRAVVERELAQLSELDSCSETSSVSEKQGRFRESGSQTLSARSLEDLYRSGVVVRPSSPLNIREHPWVVENQIETPDCTVPTKDTFKDLNLSKLAPGTDKHLVANSFDSKGTSGKVSSKQKGTILDSLDLLKPPSSYQRGVVPKYLRDRQEQWQKALEAKLANIPDPLCPEGHVPLPDQERKATLNLLRNNYNEMIPSCVSQATMRWYSTVKERMLLLPVVLEDEENVEGGGLTCSSYAEMVKELNMMPVRSDTLRARQRKIELESQLNKLEDGIKVFSRPRVFIKVGE</sequence>
<dbReference type="EMBL" id="OD001771">
    <property type="protein sequence ID" value="CAD7403100.1"/>
    <property type="molecule type" value="Genomic_DNA"/>
</dbReference>
<proteinExistence type="predicted"/>